<evidence type="ECO:0008006" key="5">
    <source>
        <dbReference type="Google" id="ProtNLM"/>
    </source>
</evidence>
<organism evidence="3 4">
    <name type="scientific">Microlunatus parietis</name>
    <dbReference type="NCBI Taxonomy" id="682979"/>
    <lineage>
        <taxon>Bacteria</taxon>
        <taxon>Bacillati</taxon>
        <taxon>Actinomycetota</taxon>
        <taxon>Actinomycetes</taxon>
        <taxon>Propionibacteriales</taxon>
        <taxon>Propionibacteriaceae</taxon>
        <taxon>Microlunatus</taxon>
    </lineage>
</organism>
<reference evidence="3 4" key="1">
    <citation type="submission" date="2020-07" db="EMBL/GenBank/DDBJ databases">
        <title>Sequencing the genomes of 1000 actinobacteria strains.</title>
        <authorList>
            <person name="Klenk H.-P."/>
        </authorList>
    </citation>
    <scope>NUCLEOTIDE SEQUENCE [LARGE SCALE GENOMIC DNA]</scope>
    <source>
        <strain evidence="3 4">DSM 22083</strain>
    </source>
</reference>
<comment type="caution">
    <text evidence="3">The sequence shown here is derived from an EMBL/GenBank/DDBJ whole genome shotgun (WGS) entry which is preliminary data.</text>
</comment>
<evidence type="ECO:0000259" key="1">
    <source>
        <dbReference type="Pfam" id="PF18082"/>
    </source>
</evidence>
<keyword evidence="4" id="KW-1185">Reference proteome</keyword>
<dbReference type="EMBL" id="JACCBU010000001">
    <property type="protein sequence ID" value="NYE70773.1"/>
    <property type="molecule type" value="Genomic_DNA"/>
</dbReference>
<protein>
    <recommendedName>
        <fullName evidence="5">Acyltransferase</fullName>
    </recommendedName>
</protein>
<dbReference type="InterPro" id="IPR041644">
    <property type="entry name" value="GNAT_C"/>
</dbReference>
<evidence type="ECO:0000313" key="3">
    <source>
        <dbReference type="EMBL" id="NYE70773.1"/>
    </source>
</evidence>
<dbReference type="Proteomes" id="UP000569914">
    <property type="component" value="Unassembled WGS sequence"/>
</dbReference>
<gene>
    <name evidence="3" type="ORF">BKA15_002102</name>
</gene>
<proteinExistence type="predicted"/>
<dbReference type="Gene3D" id="3.40.630.120">
    <property type="match status" value="1"/>
</dbReference>
<evidence type="ECO:0000259" key="2">
    <source>
        <dbReference type="Pfam" id="PF18164"/>
    </source>
</evidence>
<dbReference type="Pfam" id="PF18082">
    <property type="entry name" value="NAT_N"/>
    <property type="match status" value="1"/>
</dbReference>
<name>A0A7Y9I5R3_9ACTN</name>
<dbReference type="AlphaFoldDB" id="A0A7Y9I5R3"/>
<dbReference type="RefSeq" id="WP_179750482.1">
    <property type="nucleotide sequence ID" value="NZ_JACCBU010000001.1"/>
</dbReference>
<accession>A0A7Y9I5R3</accession>
<feature type="domain" description="N-acyltransferase N-terminal" evidence="1">
    <location>
        <begin position="8"/>
        <end position="132"/>
    </location>
</feature>
<dbReference type="InterPro" id="IPR041273">
    <property type="entry name" value="NAT_N"/>
</dbReference>
<sequence length="293" mass="32435">MTPDWVTARLDWLGVPAAEAAELVASFPSDPGIRREIVRAGEAIAASIGDHDHRPVLPEVPEDWGAAGRYFVAYACLSVIEDVVRDHRDHGVPDPISAHTLNALSLNLERHRRIFGTGGLDGPAWVIDVWRGLIFRLGRLDYRREPVGAVAGAATGRPADEPGLSVHIPIGGPLDPAECDASLARTAAFFRRHFSDEYPANRPIIGHCRSWLLDPQLADRLPADSNIVRFGRRFMTTDDAEPGDRETVRWVFETPDPDDLQALRPTTRLEHAVLDHLADGGHWRIQFGWLILS</sequence>
<dbReference type="Pfam" id="PF18164">
    <property type="entry name" value="GNAT_C"/>
    <property type="match status" value="1"/>
</dbReference>
<feature type="domain" description="GNAT-like C-terminal" evidence="2">
    <location>
        <begin position="134"/>
        <end position="290"/>
    </location>
</feature>
<evidence type="ECO:0000313" key="4">
    <source>
        <dbReference type="Proteomes" id="UP000569914"/>
    </source>
</evidence>